<sequence length="587" mass="64184">MSGASPLSRGGPLTPIRALPSSLSARSVPSIPAATETFEPLVKAVLRHRLLYKIFLQSAVFSWLLTVTWILWGRGGVSYVGWAGTLALPVMPSTLACTLATWCLGVLPIVVLRKVYLSVTPNAATSPSNMFHNALNKRSTSHAIVLYPISALCLAAIQLFIAHTHEAFSHEDPRLTFFVKSKKHPFYLNGRVVYLLSSQVFIACAYLLRNLMLDRFTVHWADLSSSRPSGLARILTVLFTTIVVTVLGTTAHIVLFGLARSIALPMLYKLPLLPFILRPFSAHFLRGPWTLTLLSRHWSLVTRTFYCSENYRTVGVRREYIRHNSSGAITSTDPYMKHFAYAELKHLASEDSPAASARRSAFFADQKHNPSMWSCLARDALLTLGQDYQLLLRRGKPVPPPAAPAPAQKAAPKLPATPTPLIRTSVLKASPASPFRAALDTLASDGPFSTAVASTAEASASHLPDLFRSVVSPAPPAAVQAVKKVEDSVTGPSELPKAKWRTQLSGIIDEHAPKAALGAVEHVQGWWRRDRVHKSAEASLPNRQLDALVADVLCLLTCASLTEDRYGVVQRDIPRIIEAVLSFSYGD</sequence>
<feature type="transmembrane region" description="Helical" evidence="14">
    <location>
        <begin position="92"/>
        <end position="112"/>
    </location>
</feature>
<protein>
    <recommendedName>
        <fullName evidence="17">Nucleoporin NDC1</fullName>
    </recommendedName>
</protein>
<feature type="region of interest" description="Disordered" evidence="13">
    <location>
        <begin position="395"/>
        <end position="416"/>
    </location>
</feature>
<keyword evidence="4" id="KW-0813">Transport</keyword>
<evidence type="ECO:0000256" key="8">
    <source>
        <dbReference type="ARBA" id="ARBA00022989"/>
    </source>
</evidence>
<comment type="subcellular location">
    <subcellularLocation>
        <location evidence="1">Nucleus membrane</location>
        <topology evidence="1">Multi-pass membrane protein</topology>
    </subcellularLocation>
    <subcellularLocation>
        <location evidence="2">Nucleus</location>
        <location evidence="2">Nuclear pore complex</location>
    </subcellularLocation>
</comment>
<evidence type="ECO:0000256" key="5">
    <source>
        <dbReference type="ARBA" id="ARBA00022692"/>
    </source>
</evidence>
<keyword evidence="11 14" id="KW-0472">Membrane</keyword>
<evidence type="ECO:0000256" key="10">
    <source>
        <dbReference type="ARBA" id="ARBA00023132"/>
    </source>
</evidence>
<dbReference type="GO" id="GO:0031965">
    <property type="term" value="C:nuclear membrane"/>
    <property type="evidence" value="ECO:0007669"/>
    <property type="project" value="UniProtKB-SubCell"/>
</dbReference>
<name>A0A1C7MN97_GRIFR</name>
<keyword evidence="12" id="KW-0539">Nucleus</keyword>
<dbReference type="GO" id="GO:0005816">
    <property type="term" value="C:spindle pole body"/>
    <property type="evidence" value="ECO:0007669"/>
    <property type="project" value="TreeGrafter"/>
</dbReference>
<keyword evidence="16" id="KW-1185">Reference proteome</keyword>
<evidence type="ECO:0000256" key="3">
    <source>
        <dbReference type="ARBA" id="ARBA00005760"/>
    </source>
</evidence>
<keyword evidence="6" id="KW-0509">mRNA transport</keyword>
<evidence type="ECO:0000256" key="7">
    <source>
        <dbReference type="ARBA" id="ARBA00022927"/>
    </source>
</evidence>
<dbReference type="GO" id="GO:0015031">
    <property type="term" value="P:protein transport"/>
    <property type="evidence" value="ECO:0007669"/>
    <property type="project" value="UniProtKB-KW"/>
</dbReference>
<dbReference type="PANTHER" id="PTHR13269">
    <property type="entry name" value="NUCLEOPORIN NDC1"/>
    <property type="match status" value="1"/>
</dbReference>
<evidence type="ECO:0000256" key="13">
    <source>
        <dbReference type="SAM" id="MobiDB-lite"/>
    </source>
</evidence>
<keyword evidence="10" id="KW-0906">Nuclear pore complex</keyword>
<proteinExistence type="inferred from homology"/>
<dbReference type="OMA" id="PYYLNGH"/>
<dbReference type="GO" id="GO:0070762">
    <property type="term" value="C:nuclear pore transmembrane ring"/>
    <property type="evidence" value="ECO:0007669"/>
    <property type="project" value="TreeGrafter"/>
</dbReference>
<dbReference type="EMBL" id="LUGG01000002">
    <property type="protein sequence ID" value="OBZ78331.1"/>
    <property type="molecule type" value="Genomic_DNA"/>
</dbReference>
<dbReference type="STRING" id="5627.A0A1C7MN97"/>
<gene>
    <name evidence="15" type="ORF">A0H81_01680</name>
</gene>
<feature type="transmembrane region" description="Helical" evidence="14">
    <location>
        <begin position="192"/>
        <end position="213"/>
    </location>
</feature>
<dbReference type="GO" id="GO:0070631">
    <property type="term" value="P:spindle pole body localization"/>
    <property type="evidence" value="ECO:0007669"/>
    <property type="project" value="TreeGrafter"/>
</dbReference>
<feature type="transmembrane region" description="Helical" evidence="14">
    <location>
        <begin position="50"/>
        <end position="72"/>
    </location>
</feature>
<evidence type="ECO:0000256" key="9">
    <source>
        <dbReference type="ARBA" id="ARBA00023010"/>
    </source>
</evidence>
<comment type="similarity">
    <text evidence="3">Belongs to the NDC1 family.</text>
</comment>
<feature type="compositionally biased region" description="Low complexity" evidence="13">
    <location>
        <begin position="405"/>
        <end position="416"/>
    </location>
</feature>
<accession>A0A1C7MN97</accession>
<evidence type="ECO:0008006" key="17">
    <source>
        <dbReference type="Google" id="ProtNLM"/>
    </source>
</evidence>
<organism evidence="15 16">
    <name type="scientific">Grifola frondosa</name>
    <name type="common">Maitake</name>
    <name type="synonym">Polyporus frondosus</name>
    <dbReference type="NCBI Taxonomy" id="5627"/>
    <lineage>
        <taxon>Eukaryota</taxon>
        <taxon>Fungi</taxon>
        <taxon>Dikarya</taxon>
        <taxon>Basidiomycota</taxon>
        <taxon>Agaricomycotina</taxon>
        <taxon>Agaricomycetes</taxon>
        <taxon>Polyporales</taxon>
        <taxon>Grifolaceae</taxon>
        <taxon>Grifola</taxon>
    </lineage>
</organism>
<evidence type="ECO:0000256" key="1">
    <source>
        <dbReference type="ARBA" id="ARBA00004232"/>
    </source>
</evidence>
<keyword evidence="8 14" id="KW-1133">Transmembrane helix</keyword>
<dbReference type="GO" id="GO:0030674">
    <property type="term" value="F:protein-macromolecule adaptor activity"/>
    <property type="evidence" value="ECO:0007669"/>
    <property type="project" value="TreeGrafter"/>
</dbReference>
<comment type="caution">
    <text evidence="15">The sequence shown here is derived from an EMBL/GenBank/DDBJ whole genome shotgun (WGS) entry which is preliminary data.</text>
</comment>
<dbReference type="GO" id="GO:0006999">
    <property type="term" value="P:nuclear pore organization"/>
    <property type="evidence" value="ECO:0007669"/>
    <property type="project" value="TreeGrafter"/>
</dbReference>
<evidence type="ECO:0000313" key="15">
    <source>
        <dbReference type="EMBL" id="OBZ78331.1"/>
    </source>
</evidence>
<dbReference type="Pfam" id="PF09531">
    <property type="entry name" value="Ndc1_Nup"/>
    <property type="match status" value="2"/>
</dbReference>
<feature type="transmembrane region" description="Helical" evidence="14">
    <location>
        <begin position="144"/>
        <end position="163"/>
    </location>
</feature>
<keyword evidence="5 14" id="KW-0812">Transmembrane</keyword>
<feature type="transmembrane region" description="Helical" evidence="14">
    <location>
        <begin position="234"/>
        <end position="259"/>
    </location>
</feature>
<dbReference type="OrthoDB" id="67850at2759"/>
<dbReference type="GO" id="GO:0051028">
    <property type="term" value="P:mRNA transport"/>
    <property type="evidence" value="ECO:0007669"/>
    <property type="project" value="UniProtKB-KW"/>
</dbReference>
<evidence type="ECO:0000256" key="6">
    <source>
        <dbReference type="ARBA" id="ARBA00022816"/>
    </source>
</evidence>
<evidence type="ECO:0000256" key="11">
    <source>
        <dbReference type="ARBA" id="ARBA00023136"/>
    </source>
</evidence>
<reference evidence="15 16" key="1">
    <citation type="submission" date="2016-03" db="EMBL/GenBank/DDBJ databases">
        <title>Whole genome sequencing of Grifola frondosa 9006-11.</title>
        <authorList>
            <person name="Min B."/>
            <person name="Park H."/>
            <person name="Kim J.-G."/>
            <person name="Cho H."/>
            <person name="Oh Y.-L."/>
            <person name="Kong W.-S."/>
            <person name="Choi I.-G."/>
        </authorList>
    </citation>
    <scope>NUCLEOTIDE SEQUENCE [LARGE SCALE GENOMIC DNA]</scope>
    <source>
        <strain evidence="15 16">9006-11</strain>
    </source>
</reference>
<keyword evidence="9" id="KW-0811">Translocation</keyword>
<dbReference type="Proteomes" id="UP000092993">
    <property type="component" value="Unassembled WGS sequence"/>
</dbReference>
<dbReference type="PANTHER" id="PTHR13269:SF6">
    <property type="entry name" value="NUCLEOPORIN NDC1"/>
    <property type="match status" value="1"/>
</dbReference>
<evidence type="ECO:0000256" key="4">
    <source>
        <dbReference type="ARBA" id="ARBA00022448"/>
    </source>
</evidence>
<dbReference type="AlphaFoldDB" id="A0A1C7MN97"/>
<dbReference type="InterPro" id="IPR019049">
    <property type="entry name" value="Nucleoporin_prot_Ndc1/Nup"/>
</dbReference>
<evidence type="ECO:0000313" key="16">
    <source>
        <dbReference type="Proteomes" id="UP000092993"/>
    </source>
</evidence>
<evidence type="ECO:0000256" key="14">
    <source>
        <dbReference type="SAM" id="Phobius"/>
    </source>
</evidence>
<keyword evidence="7" id="KW-0653">Protein transport</keyword>
<evidence type="ECO:0000256" key="2">
    <source>
        <dbReference type="ARBA" id="ARBA00004567"/>
    </source>
</evidence>
<evidence type="ECO:0000256" key="12">
    <source>
        <dbReference type="ARBA" id="ARBA00023242"/>
    </source>
</evidence>